<organism evidence="10 11">
    <name type="scientific">Polymorphum gilvum (strain LMG 25793 / CGMCC 1.9160 / SL003B-26A1)</name>
    <dbReference type="NCBI Taxonomy" id="991905"/>
    <lineage>
        <taxon>Bacteria</taxon>
        <taxon>Pseudomonadati</taxon>
        <taxon>Pseudomonadota</taxon>
        <taxon>Alphaproteobacteria</taxon>
        <taxon>Rhodobacterales</taxon>
        <taxon>Paracoccaceae</taxon>
        <taxon>Polymorphum</taxon>
    </lineage>
</organism>
<comment type="subcellular location">
    <subcellularLocation>
        <location evidence="1 9">Cell membrane</location>
        <topology evidence="1">Multi-pass membrane protein</topology>
    </subcellularLocation>
    <subcellularLocation>
        <location evidence="9">Bacterial flagellum basal body</location>
    </subcellularLocation>
</comment>
<name>F2J451_POLGS</name>
<dbReference type="InterPro" id="IPR006305">
    <property type="entry name" value="FliQ"/>
</dbReference>
<dbReference type="OrthoDB" id="9806440at2"/>
<evidence type="ECO:0000256" key="3">
    <source>
        <dbReference type="ARBA" id="ARBA00021718"/>
    </source>
</evidence>
<dbReference type="HOGENOM" id="CLU_164516_0_1_5"/>
<keyword evidence="5 9" id="KW-0812">Transmembrane</keyword>
<evidence type="ECO:0000256" key="8">
    <source>
        <dbReference type="ARBA" id="ARBA00023143"/>
    </source>
</evidence>
<evidence type="ECO:0000256" key="9">
    <source>
        <dbReference type="RuleBase" id="RU364090"/>
    </source>
</evidence>
<keyword evidence="4 9" id="KW-1003">Cell membrane</keyword>
<gene>
    <name evidence="9 10" type="primary">fliQ</name>
    <name evidence="10" type="ordered locus">SL003B_1549</name>
</gene>
<dbReference type="PIRSF" id="PIRSF004669">
    <property type="entry name" value="FliQ"/>
    <property type="match status" value="1"/>
</dbReference>
<keyword evidence="11" id="KW-1185">Reference proteome</keyword>
<dbReference type="GO" id="GO:0009425">
    <property type="term" value="C:bacterial-type flagellum basal body"/>
    <property type="evidence" value="ECO:0007669"/>
    <property type="project" value="UniProtKB-SubCell"/>
</dbReference>
<dbReference type="PANTHER" id="PTHR34040:SF2">
    <property type="entry name" value="FLAGELLAR BIOSYNTHETIC PROTEIN FLIQ"/>
    <property type="match status" value="1"/>
</dbReference>
<dbReference type="STRING" id="991905.SL003B_1549"/>
<dbReference type="GO" id="GO:0005886">
    <property type="term" value="C:plasma membrane"/>
    <property type="evidence" value="ECO:0007669"/>
    <property type="project" value="UniProtKB-SubCell"/>
</dbReference>
<keyword evidence="10" id="KW-0969">Cilium</keyword>
<evidence type="ECO:0000256" key="4">
    <source>
        <dbReference type="ARBA" id="ARBA00022475"/>
    </source>
</evidence>
<dbReference type="GO" id="GO:0044780">
    <property type="term" value="P:bacterial-type flagellum assembly"/>
    <property type="evidence" value="ECO:0007669"/>
    <property type="project" value="InterPro"/>
</dbReference>
<protein>
    <recommendedName>
        <fullName evidence="3 9">Flagellar biosynthetic protein FliQ</fullName>
    </recommendedName>
</protein>
<dbReference type="InterPro" id="IPR002191">
    <property type="entry name" value="Bac_export_3"/>
</dbReference>
<evidence type="ECO:0000256" key="5">
    <source>
        <dbReference type="ARBA" id="ARBA00022692"/>
    </source>
</evidence>
<dbReference type="NCBIfam" id="TIGR01402">
    <property type="entry name" value="fliQ"/>
    <property type="match status" value="1"/>
</dbReference>
<dbReference type="AlphaFoldDB" id="F2J451"/>
<dbReference type="RefSeq" id="WP_013652294.1">
    <property type="nucleotide sequence ID" value="NC_015259.1"/>
</dbReference>
<feature type="transmembrane region" description="Helical" evidence="9">
    <location>
        <begin position="14"/>
        <end position="38"/>
    </location>
</feature>
<dbReference type="Pfam" id="PF01313">
    <property type="entry name" value="Bac_export_3"/>
    <property type="match status" value="1"/>
</dbReference>
<dbReference type="EMBL" id="CP002568">
    <property type="protein sequence ID" value="ADZ69977.1"/>
    <property type="molecule type" value="Genomic_DNA"/>
</dbReference>
<keyword evidence="7 9" id="KW-0472">Membrane</keyword>
<evidence type="ECO:0000256" key="6">
    <source>
        <dbReference type="ARBA" id="ARBA00022989"/>
    </source>
</evidence>
<comment type="function">
    <text evidence="9">Role in flagellar biosynthesis.</text>
</comment>
<dbReference type="GO" id="GO:0009306">
    <property type="term" value="P:protein secretion"/>
    <property type="evidence" value="ECO:0007669"/>
    <property type="project" value="InterPro"/>
</dbReference>
<accession>F2J451</accession>
<keyword evidence="10" id="KW-0282">Flagellum</keyword>
<sequence>MTGPEVLDVAREGVWTLILVSAPIMVVGLVVGVVIALFQALTQIQEMTLVFVPKILAIFVTMIVTLPFMGQLLAAFMARISELILATS</sequence>
<dbReference type="PRINTS" id="PR00952">
    <property type="entry name" value="TYPE3IMQPROT"/>
</dbReference>
<comment type="similarity">
    <text evidence="2 9">Belongs to the FliQ/MopD/SpaQ family.</text>
</comment>
<evidence type="ECO:0000313" key="11">
    <source>
        <dbReference type="Proteomes" id="UP000008130"/>
    </source>
</evidence>
<keyword evidence="6 9" id="KW-1133">Transmembrane helix</keyword>
<dbReference type="PANTHER" id="PTHR34040">
    <property type="entry name" value="FLAGELLAR BIOSYNTHETIC PROTEIN FLIQ"/>
    <property type="match status" value="1"/>
</dbReference>
<evidence type="ECO:0000313" key="10">
    <source>
        <dbReference type="EMBL" id="ADZ69977.1"/>
    </source>
</evidence>
<dbReference type="eggNOG" id="COG1987">
    <property type="taxonomic scope" value="Bacteria"/>
</dbReference>
<evidence type="ECO:0000256" key="1">
    <source>
        <dbReference type="ARBA" id="ARBA00004651"/>
    </source>
</evidence>
<keyword evidence="8 9" id="KW-0975">Bacterial flagellum</keyword>
<dbReference type="Proteomes" id="UP000008130">
    <property type="component" value="Chromosome"/>
</dbReference>
<feature type="transmembrane region" description="Helical" evidence="9">
    <location>
        <begin position="50"/>
        <end position="78"/>
    </location>
</feature>
<dbReference type="NCBIfam" id="NF004671">
    <property type="entry name" value="PRK06010.1"/>
    <property type="match status" value="1"/>
</dbReference>
<evidence type="ECO:0000256" key="2">
    <source>
        <dbReference type="ARBA" id="ARBA00006156"/>
    </source>
</evidence>
<dbReference type="KEGG" id="pgv:SL003B_1549"/>
<reference evidence="10 11" key="1">
    <citation type="journal article" date="2011" name="J. Bacteriol.">
        <title>Complete genome sequence of Polymorphum gilvum SL003B-26A1T, a crude oil-degrading bacterium from oil-polluted saline soil.</title>
        <authorList>
            <person name="Li S.G."/>
            <person name="Tang Y.Q."/>
            <person name="Nie Y."/>
            <person name="Cai M."/>
            <person name="Wu X.L."/>
        </authorList>
    </citation>
    <scope>NUCLEOTIDE SEQUENCE [LARGE SCALE GENOMIC DNA]</scope>
    <source>
        <strain evidence="11">LMG 25793 / CGMCC 1.9160 / SL003B-26A1</strain>
    </source>
</reference>
<keyword evidence="10" id="KW-0966">Cell projection</keyword>
<evidence type="ECO:0000256" key="7">
    <source>
        <dbReference type="ARBA" id="ARBA00023136"/>
    </source>
</evidence>
<dbReference type="PATRIC" id="fig|991905.3.peg.1592"/>
<proteinExistence type="inferred from homology"/>